<evidence type="ECO:0000259" key="1">
    <source>
        <dbReference type="Pfam" id="PF12657"/>
    </source>
</evidence>
<dbReference type="InterPro" id="IPR015943">
    <property type="entry name" value="WD40/YVTN_repeat-like_dom_sf"/>
</dbReference>
<sequence length="652" mass="73132">MFMAVSRSREFLPASKTPKTTIGLTRHFVEPSRYLPTSDCQIDVDALFNVLGHAELTRLVMDDTMTPRIRGSACVVAIRQLGWAKFDFEPRSFLTVLTNQGSLSLYKLKGDDWIEMANVSKIWLDRSAPLWNALPDNPSNNDLLAALQERSYRLKITAFAWTGPKSTSNLLFTGSMDGTICAWEVSRDPSAGQLELELLRGLETDQQLMITSLTIIQTDQYKCLLVYAVFNGRIQAIPVSITDIVEFHEQSEIWDENDNIVVPPGGLMAETILGYVILAAAKGAHLSVFLMTSEGQLLSYTSMNSGDVAITGLHFVTPNELFMTTRSGKIAGVSVAVASDATIKLSSSSIDSPMKNDNMGIMGAAFSKTKTIIALSCSAKANFNHIVVRECSSKVFCTSSELVSPYNVVKSHKGLLSEIWDALEVIRIKFLKNPEKDFTMLHSLVDSDQFDTMDVTQLKKNLWFLNALLNSLIGEEGEKNYYLRLGEQIYDLITAHHVFKRATTLLSYEKQTHETRLSLTLIKKWIEYFETNLDPENFPSTRGILTIILEQLKACEFITMGETCDICGAGPEEDVFTGFKNWRCSQQHEFPRCSITFMQCLKLPHYVCRSCDIIVHPYAVENENYKLCIYCDGFLQNQDNVLDDSALLQLVE</sequence>
<dbReference type="SUPFAM" id="SSF50978">
    <property type="entry name" value="WD40 repeat-like"/>
    <property type="match status" value="1"/>
</dbReference>
<gene>
    <name evidence="2" type="ORF">NTJ_09140</name>
</gene>
<dbReference type="Proteomes" id="UP001307889">
    <property type="component" value="Chromosome 7"/>
</dbReference>
<proteinExistence type="predicted"/>
<accession>A0ABN7AZK6</accession>
<dbReference type="InterPro" id="IPR036322">
    <property type="entry name" value="WD40_repeat_dom_sf"/>
</dbReference>
<dbReference type="Pfam" id="PF12657">
    <property type="entry name" value="TFIIIC_delta"/>
    <property type="match status" value="1"/>
</dbReference>
<evidence type="ECO:0000313" key="3">
    <source>
        <dbReference type="Proteomes" id="UP001307889"/>
    </source>
</evidence>
<name>A0ABN7AZK6_9HEMI</name>
<feature type="domain" description="Transcription factor IIIC 90kDa subunit N-terminal" evidence="1">
    <location>
        <begin position="91"/>
        <end position="354"/>
    </location>
</feature>
<dbReference type="PANTHER" id="PTHR15496:SF2">
    <property type="entry name" value="GENERAL TRANSCRIPTION FACTOR 3C POLYPEPTIDE 4"/>
    <property type="match status" value="1"/>
</dbReference>
<reference evidence="2 3" key="1">
    <citation type="submission" date="2023-09" db="EMBL/GenBank/DDBJ databases">
        <title>Nesidiocoris tenuis whole genome shotgun sequence.</title>
        <authorList>
            <person name="Shibata T."/>
            <person name="Shimoda M."/>
            <person name="Kobayashi T."/>
            <person name="Uehara T."/>
        </authorList>
    </citation>
    <scope>NUCLEOTIDE SEQUENCE [LARGE SCALE GENOMIC DNA]</scope>
    <source>
        <strain evidence="2 3">Japan</strain>
    </source>
</reference>
<dbReference type="Gene3D" id="2.130.10.10">
    <property type="entry name" value="YVTN repeat-like/Quinoprotein amine dehydrogenase"/>
    <property type="match status" value="1"/>
</dbReference>
<evidence type="ECO:0000313" key="2">
    <source>
        <dbReference type="EMBL" id="BES96331.1"/>
    </source>
</evidence>
<protein>
    <recommendedName>
        <fullName evidence="1">Transcription factor IIIC 90kDa subunit N-terminal domain-containing protein</fullName>
    </recommendedName>
</protein>
<dbReference type="InterPro" id="IPR024761">
    <property type="entry name" value="TFIIIC_delta_N"/>
</dbReference>
<keyword evidence="3" id="KW-1185">Reference proteome</keyword>
<dbReference type="PANTHER" id="PTHR15496">
    <property type="entry name" value="GENERAL TRANSCRIPTION FACTOR 3C POLYPEPTIDE 4 FAMILY"/>
    <property type="match status" value="1"/>
</dbReference>
<dbReference type="InterPro" id="IPR044230">
    <property type="entry name" value="GTF3C4"/>
</dbReference>
<dbReference type="EMBL" id="AP028915">
    <property type="protein sequence ID" value="BES96331.1"/>
    <property type="molecule type" value="Genomic_DNA"/>
</dbReference>
<organism evidence="2 3">
    <name type="scientific">Nesidiocoris tenuis</name>
    <dbReference type="NCBI Taxonomy" id="355587"/>
    <lineage>
        <taxon>Eukaryota</taxon>
        <taxon>Metazoa</taxon>
        <taxon>Ecdysozoa</taxon>
        <taxon>Arthropoda</taxon>
        <taxon>Hexapoda</taxon>
        <taxon>Insecta</taxon>
        <taxon>Pterygota</taxon>
        <taxon>Neoptera</taxon>
        <taxon>Paraneoptera</taxon>
        <taxon>Hemiptera</taxon>
        <taxon>Heteroptera</taxon>
        <taxon>Panheteroptera</taxon>
        <taxon>Cimicomorpha</taxon>
        <taxon>Miridae</taxon>
        <taxon>Dicyphina</taxon>
        <taxon>Nesidiocoris</taxon>
    </lineage>
</organism>